<accession>A0A9D2C986</accession>
<sequence length="230" mass="25603">MEPAGSSSGARLAFDEPSGDRFLYAGWTVDPPLRLPIVRRSDERARVIARCCEYARAAQGRAGTSSATVFETEVMPPIPGTPRYDVLMLVRVHSQQELAREVAKVRDLAPDFTMAARNSRRIGDTDRTHDATFLFNHFVAQRSDAAMAGFEQVAGWFPDKLGVDNATLLEPDDQEAAPYAFVNYVRVPGGARRFLLGMLLRPSFHTRVRRVLRAHHMQALPLLAKPVRCA</sequence>
<organism evidence="1 2">
    <name type="scientific">Candidatus Agrococcus pullicola</name>
    <dbReference type="NCBI Taxonomy" id="2838429"/>
    <lineage>
        <taxon>Bacteria</taxon>
        <taxon>Bacillati</taxon>
        <taxon>Actinomycetota</taxon>
        <taxon>Actinomycetes</taxon>
        <taxon>Micrococcales</taxon>
        <taxon>Microbacteriaceae</taxon>
        <taxon>Agrococcus</taxon>
    </lineage>
</organism>
<proteinExistence type="predicted"/>
<dbReference type="EMBL" id="DXDC01000137">
    <property type="protein sequence ID" value="HIY65569.1"/>
    <property type="molecule type" value="Genomic_DNA"/>
</dbReference>
<dbReference type="Proteomes" id="UP000824005">
    <property type="component" value="Unassembled WGS sequence"/>
</dbReference>
<reference evidence="1" key="1">
    <citation type="journal article" date="2021" name="PeerJ">
        <title>Extensive microbial diversity within the chicken gut microbiome revealed by metagenomics and culture.</title>
        <authorList>
            <person name="Gilroy R."/>
            <person name="Ravi A."/>
            <person name="Getino M."/>
            <person name="Pursley I."/>
            <person name="Horton D.L."/>
            <person name="Alikhan N.F."/>
            <person name="Baker D."/>
            <person name="Gharbi K."/>
            <person name="Hall N."/>
            <person name="Watson M."/>
            <person name="Adriaenssens E.M."/>
            <person name="Foster-Nyarko E."/>
            <person name="Jarju S."/>
            <person name="Secka A."/>
            <person name="Antonio M."/>
            <person name="Oren A."/>
            <person name="Chaudhuri R.R."/>
            <person name="La Ragione R."/>
            <person name="Hildebrand F."/>
            <person name="Pallen M.J."/>
        </authorList>
    </citation>
    <scope>NUCLEOTIDE SEQUENCE</scope>
    <source>
        <strain evidence="1">ChiGjej1B1-98</strain>
    </source>
</reference>
<evidence type="ECO:0000313" key="1">
    <source>
        <dbReference type="EMBL" id="HIY65569.1"/>
    </source>
</evidence>
<evidence type="ECO:0000313" key="2">
    <source>
        <dbReference type="Proteomes" id="UP000824005"/>
    </source>
</evidence>
<gene>
    <name evidence="1" type="ORF">H9830_04760</name>
</gene>
<name>A0A9D2C986_9MICO</name>
<reference evidence="1" key="2">
    <citation type="submission" date="2021-04" db="EMBL/GenBank/DDBJ databases">
        <authorList>
            <person name="Gilroy R."/>
        </authorList>
    </citation>
    <scope>NUCLEOTIDE SEQUENCE</scope>
    <source>
        <strain evidence="1">ChiGjej1B1-98</strain>
    </source>
</reference>
<protein>
    <submittedName>
        <fullName evidence="1">Uncharacterized protein</fullName>
    </submittedName>
</protein>
<dbReference type="AlphaFoldDB" id="A0A9D2C986"/>
<comment type="caution">
    <text evidence="1">The sequence shown here is derived from an EMBL/GenBank/DDBJ whole genome shotgun (WGS) entry which is preliminary data.</text>
</comment>